<feature type="transmembrane region" description="Helical" evidence="6">
    <location>
        <begin position="173"/>
        <end position="191"/>
    </location>
</feature>
<gene>
    <name evidence="7" type="ORF">TTAC_LOCUS2948</name>
</gene>
<reference evidence="9" key="1">
    <citation type="submission" date="2017-02" db="UniProtKB">
        <authorList>
            <consortium name="WormBaseParasite"/>
        </authorList>
    </citation>
    <scope>IDENTIFICATION</scope>
</reference>
<evidence type="ECO:0000256" key="6">
    <source>
        <dbReference type="SAM" id="Phobius"/>
    </source>
</evidence>
<protein>
    <submittedName>
        <fullName evidence="9">MFS domain-containing protein</fullName>
    </submittedName>
</protein>
<evidence type="ECO:0000313" key="7">
    <source>
        <dbReference type="EMBL" id="VDM21578.1"/>
    </source>
</evidence>
<dbReference type="GO" id="GO:0016020">
    <property type="term" value="C:membrane"/>
    <property type="evidence" value="ECO:0007669"/>
    <property type="project" value="UniProtKB-SubCell"/>
</dbReference>
<comment type="subcellular location">
    <subcellularLocation>
        <location evidence="1">Membrane</location>
        <topology evidence="1">Multi-pass membrane protein</topology>
    </subcellularLocation>
</comment>
<proteinExistence type="predicted"/>
<keyword evidence="5 6" id="KW-0472">Membrane</keyword>
<organism evidence="9">
    <name type="scientific">Hydatigena taeniaeformis</name>
    <name type="common">Feline tapeworm</name>
    <name type="synonym">Taenia taeniaeformis</name>
    <dbReference type="NCBI Taxonomy" id="6205"/>
    <lineage>
        <taxon>Eukaryota</taxon>
        <taxon>Metazoa</taxon>
        <taxon>Spiralia</taxon>
        <taxon>Lophotrochozoa</taxon>
        <taxon>Platyhelminthes</taxon>
        <taxon>Cestoda</taxon>
        <taxon>Eucestoda</taxon>
        <taxon>Cyclophyllidea</taxon>
        <taxon>Taeniidae</taxon>
        <taxon>Hydatigera</taxon>
    </lineage>
</organism>
<sequence>MALFESPSTPGLVVLLLSYKLGEMGAMNMLPLMLLDHGMSVPVVGFWTGVVGQAFSIAGSSFASAIVRRFGNTVDCLQWLFLCRIVMIALLTTFAFVINIVSHWFGVALMNATLLVSGAITTNVFTLMMECTRSEVAEAARATHYTILSTAEVLGKLLFSSLGAAALTDILGYPLAYLLFLALNILPPSLLRLSRQRWPFIYSSKLGSGDISLGTLL</sequence>
<feature type="transmembrane region" description="Helical" evidence="6">
    <location>
        <begin position="79"/>
        <end position="98"/>
    </location>
</feature>
<dbReference type="InterPro" id="IPR036259">
    <property type="entry name" value="MFS_trans_sf"/>
</dbReference>
<dbReference type="OrthoDB" id="6415790at2759"/>
<evidence type="ECO:0000313" key="9">
    <source>
        <dbReference type="WBParaSite" id="TTAC_0000296301-mRNA-1"/>
    </source>
</evidence>
<keyword evidence="2" id="KW-0813">Transport</keyword>
<evidence type="ECO:0000256" key="5">
    <source>
        <dbReference type="ARBA" id="ARBA00023136"/>
    </source>
</evidence>
<evidence type="ECO:0000256" key="4">
    <source>
        <dbReference type="ARBA" id="ARBA00022989"/>
    </source>
</evidence>
<evidence type="ECO:0000256" key="2">
    <source>
        <dbReference type="ARBA" id="ARBA00022448"/>
    </source>
</evidence>
<feature type="transmembrane region" description="Helical" evidence="6">
    <location>
        <begin position="12"/>
        <end position="34"/>
    </location>
</feature>
<name>A0A0R3WQC3_HYDTA</name>
<feature type="transmembrane region" description="Helical" evidence="6">
    <location>
        <begin position="46"/>
        <end position="67"/>
    </location>
</feature>
<reference evidence="7 8" key="2">
    <citation type="submission" date="2018-11" db="EMBL/GenBank/DDBJ databases">
        <authorList>
            <consortium name="Pathogen Informatics"/>
        </authorList>
    </citation>
    <scope>NUCLEOTIDE SEQUENCE [LARGE SCALE GENOMIC DNA]</scope>
</reference>
<keyword evidence="8" id="KW-1185">Reference proteome</keyword>
<dbReference type="AlphaFoldDB" id="A0A0R3WQC3"/>
<keyword evidence="4 6" id="KW-1133">Transmembrane helix</keyword>
<evidence type="ECO:0000256" key="3">
    <source>
        <dbReference type="ARBA" id="ARBA00022692"/>
    </source>
</evidence>
<dbReference type="InterPro" id="IPR004752">
    <property type="entry name" value="AmpG_permease/AT-1"/>
</dbReference>
<dbReference type="STRING" id="6205.A0A0R3WQC3"/>
<dbReference type="Proteomes" id="UP000274429">
    <property type="component" value="Unassembled WGS sequence"/>
</dbReference>
<dbReference type="EMBL" id="UYWX01001716">
    <property type="protein sequence ID" value="VDM21578.1"/>
    <property type="molecule type" value="Genomic_DNA"/>
</dbReference>
<dbReference type="SUPFAM" id="SSF103473">
    <property type="entry name" value="MFS general substrate transporter"/>
    <property type="match status" value="1"/>
</dbReference>
<keyword evidence="3 6" id="KW-0812">Transmembrane</keyword>
<evidence type="ECO:0000256" key="1">
    <source>
        <dbReference type="ARBA" id="ARBA00004141"/>
    </source>
</evidence>
<dbReference type="Gene3D" id="1.20.1250.20">
    <property type="entry name" value="MFS general substrate transporter like domains"/>
    <property type="match status" value="1"/>
</dbReference>
<accession>A0A0R3WQC3</accession>
<dbReference type="PANTHER" id="PTHR12778">
    <property type="entry name" value="SOLUTE CARRIER FAMILY 33 ACETYL-COA TRANSPORTER -RELATED"/>
    <property type="match status" value="1"/>
</dbReference>
<dbReference type="WBParaSite" id="TTAC_0000296301-mRNA-1">
    <property type="protein sequence ID" value="TTAC_0000296301-mRNA-1"/>
    <property type="gene ID" value="TTAC_0000296301"/>
</dbReference>
<feature type="transmembrane region" description="Helical" evidence="6">
    <location>
        <begin position="145"/>
        <end position="167"/>
    </location>
</feature>
<evidence type="ECO:0000313" key="8">
    <source>
        <dbReference type="Proteomes" id="UP000274429"/>
    </source>
</evidence>
<dbReference type="PANTHER" id="PTHR12778:SF10">
    <property type="entry name" value="MAJOR FACILITATOR SUPERFAMILY DOMAIN-CONTAINING PROTEIN 3"/>
    <property type="match status" value="1"/>
</dbReference>
<feature type="transmembrane region" description="Helical" evidence="6">
    <location>
        <begin position="104"/>
        <end position="125"/>
    </location>
</feature>